<name>A0A0C1MV10_9GAMM</name>
<dbReference type="InterPro" id="IPR002539">
    <property type="entry name" value="MaoC-like_dom"/>
</dbReference>
<evidence type="ECO:0000259" key="1">
    <source>
        <dbReference type="Pfam" id="PF01575"/>
    </source>
</evidence>
<dbReference type="CDD" id="cd03449">
    <property type="entry name" value="R_hydratase"/>
    <property type="match status" value="1"/>
</dbReference>
<dbReference type="Pfam" id="PF01575">
    <property type="entry name" value="MaoC_dehydratas"/>
    <property type="match status" value="1"/>
</dbReference>
<organism evidence="2 3">
    <name type="scientific">Pseudoalteromonas luteoviolacea</name>
    <dbReference type="NCBI Taxonomy" id="43657"/>
    <lineage>
        <taxon>Bacteria</taxon>
        <taxon>Pseudomonadati</taxon>
        <taxon>Pseudomonadota</taxon>
        <taxon>Gammaproteobacteria</taxon>
        <taxon>Alteromonadales</taxon>
        <taxon>Pseudoalteromonadaceae</taxon>
        <taxon>Pseudoalteromonas</taxon>
    </lineage>
</organism>
<gene>
    <name evidence="2" type="ORF">JF50_02640</name>
</gene>
<evidence type="ECO:0000313" key="3">
    <source>
        <dbReference type="Proteomes" id="UP000031327"/>
    </source>
</evidence>
<dbReference type="RefSeq" id="WP_039607947.1">
    <property type="nucleotide sequence ID" value="NZ_JWIC01000003.1"/>
</dbReference>
<dbReference type="PANTHER" id="PTHR43664">
    <property type="entry name" value="MONOAMINE OXIDASE-RELATED"/>
    <property type="match status" value="1"/>
</dbReference>
<reference evidence="2 3" key="1">
    <citation type="submission" date="2014-12" db="EMBL/GenBank/DDBJ databases">
        <title>Draft Genome Sequence of Pseudoalteromonas luteoviolacea HI1.</title>
        <authorList>
            <person name="Asahina A.Y."/>
            <person name="Hadfield M.G."/>
        </authorList>
    </citation>
    <scope>NUCLEOTIDE SEQUENCE [LARGE SCALE GENOMIC DNA]</scope>
    <source>
        <strain evidence="2 3">HI1</strain>
    </source>
</reference>
<dbReference type="Gene3D" id="3.10.129.10">
    <property type="entry name" value="Hotdog Thioesterase"/>
    <property type="match status" value="1"/>
</dbReference>
<proteinExistence type="predicted"/>
<dbReference type="PANTHER" id="PTHR43664:SF1">
    <property type="entry name" value="BETA-METHYLMALYL-COA DEHYDRATASE"/>
    <property type="match status" value="1"/>
</dbReference>
<dbReference type="OrthoDB" id="9774179at2"/>
<accession>A0A0C1MV10</accession>
<comment type="caution">
    <text evidence="2">The sequence shown here is derived from an EMBL/GenBank/DDBJ whole genome shotgun (WGS) entry which is preliminary data.</text>
</comment>
<protein>
    <recommendedName>
        <fullName evidence="1">MaoC-like domain-containing protein</fullName>
    </recommendedName>
</protein>
<sequence>MTLYTAGKTYREINEGDSAVHSKTISEADVYSFAGITGDFNPLHVDTVFAEQMGLAGRIAHAGIAPAMVAQVIGMKLPGVGSMVTNMTVSHHAPLYIGDTIYAQVKVSEKLPNRHVRLAITIVNQNKVLICSGEVEVVPPKASFKKRVAAIELQELVSE</sequence>
<dbReference type="AlphaFoldDB" id="A0A0C1MV10"/>
<dbReference type="InterPro" id="IPR052342">
    <property type="entry name" value="MCH/BMMD"/>
</dbReference>
<dbReference type="InterPro" id="IPR029069">
    <property type="entry name" value="HotDog_dom_sf"/>
</dbReference>
<dbReference type="SUPFAM" id="SSF54637">
    <property type="entry name" value="Thioesterase/thiol ester dehydrase-isomerase"/>
    <property type="match status" value="1"/>
</dbReference>
<dbReference type="EMBL" id="JWIC01000003">
    <property type="protein sequence ID" value="KID58778.1"/>
    <property type="molecule type" value="Genomic_DNA"/>
</dbReference>
<dbReference type="Proteomes" id="UP000031327">
    <property type="component" value="Unassembled WGS sequence"/>
</dbReference>
<feature type="domain" description="MaoC-like" evidence="1">
    <location>
        <begin position="19"/>
        <end position="112"/>
    </location>
</feature>
<evidence type="ECO:0000313" key="2">
    <source>
        <dbReference type="EMBL" id="KID58778.1"/>
    </source>
</evidence>